<keyword evidence="2" id="KW-1185">Reference proteome</keyword>
<reference evidence="1" key="1">
    <citation type="submission" date="2021-06" db="EMBL/GenBank/DDBJ databases">
        <authorList>
            <person name="Kallberg Y."/>
            <person name="Tangrot J."/>
            <person name="Rosling A."/>
        </authorList>
    </citation>
    <scope>NUCLEOTIDE SEQUENCE</scope>
    <source>
        <strain evidence="1">MA461A</strain>
    </source>
</reference>
<dbReference type="EMBL" id="CAJVQC010068542">
    <property type="protein sequence ID" value="CAG8808188.1"/>
    <property type="molecule type" value="Genomic_DNA"/>
</dbReference>
<evidence type="ECO:0000313" key="1">
    <source>
        <dbReference type="EMBL" id="CAG8808188.1"/>
    </source>
</evidence>
<proteinExistence type="predicted"/>
<feature type="non-terminal residue" evidence="1">
    <location>
        <position position="1"/>
    </location>
</feature>
<gene>
    <name evidence="1" type="ORF">RPERSI_LOCUS22562</name>
</gene>
<dbReference type="Proteomes" id="UP000789920">
    <property type="component" value="Unassembled WGS sequence"/>
</dbReference>
<evidence type="ECO:0000313" key="2">
    <source>
        <dbReference type="Proteomes" id="UP000789920"/>
    </source>
</evidence>
<accession>A0ACA9RUH0</accession>
<protein>
    <submittedName>
        <fullName evidence="1">23683_t:CDS:1</fullName>
    </submittedName>
</protein>
<sequence>DEKTNSACICGGSGDTIAGDSSCACCGSFGDKGNKVCIHDDTIAGGGNGDDEDTDICVRGDISNCSCK</sequence>
<comment type="caution">
    <text evidence="1">The sequence shown here is derived from an EMBL/GenBank/DDBJ whole genome shotgun (WGS) entry which is preliminary data.</text>
</comment>
<name>A0ACA9RUH0_9GLOM</name>
<organism evidence="1 2">
    <name type="scientific">Racocetra persica</name>
    <dbReference type="NCBI Taxonomy" id="160502"/>
    <lineage>
        <taxon>Eukaryota</taxon>
        <taxon>Fungi</taxon>
        <taxon>Fungi incertae sedis</taxon>
        <taxon>Mucoromycota</taxon>
        <taxon>Glomeromycotina</taxon>
        <taxon>Glomeromycetes</taxon>
        <taxon>Diversisporales</taxon>
        <taxon>Gigasporaceae</taxon>
        <taxon>Racocetra</taxon>
    </lineage>
</organism>